<dbReference type="AlphaFoldDB" id="A0A8B8IDX0"/>
<dbReference type="InterPro" id="IPR001254">
    <property type="entry name" value="Trypsin_dom"/>
</dbReference>
<dbReference type="PANTHER" id="PTHR24260">
    <property type="match status" value="1"/>
</dbReference>
<dbReference type="SUPFAM" id="SSF50494">
    <property type="entry name" value="Trypsin-like serine proteases"/>
    <property type="match status" value="1"/>
</dbReference>
<accession>A0A8B8IDX0</accession>
<dbReference type="OrthoDB" id="7726766at2759"/>
<evidence type="ECO:0000313" key="3">
    <source>
        <dbReference type="Proteomes" id="UP001652626"/>
    </source>
</evidence>
<keyword evidence="1" id="KW-0732">Signal</keyword>
<dbReference type="InterPro" id="IPR043504">
    <property type="entry name" value="Peptidase_S1_PA_chymotrypsin"/>
</dbReference>
<dbReference type="InterPro" id="IPR009003">
    <property type="entry name" value="Peptidase_S1_PA"/>
</dbReference>
<gene>
    <name evidence="4" type="primary">LOC113399550</name>
</gene>
<dbReference type="PROSITE" id="PS50240">
    <property type="entry name" value="TRYPSIN_DOM"/>
    <property type="match status" value="1"/>
</dbReference>
<dbReference type="InterPro" id="IPR051333">
    <property type="entry name" value="CLIP_Serine_Protease"/>
</dbReference>
<protein>
    <submittedName>
        <fullName evidence="4">Uncharacterized protein LOC113399550 isoform X1</fullName>
    </submittedName>
</protein>
<evidence type="ECO:0000256" key="1">
    <source>
        <dbReference type="SAM" id="SignalP"/>
    </source>
</evidence>
<sequence length="336" mass="36670">MGLLRIIVVCTIFLAATAYRLIREVDDDNNDDNLSLDQRFVAENTCIAKNGEDGLCVHESFCNEEHTIMPGGVIHKSEFRELAKPCPGQFIWCCTKALVIEPPVISNKNTESCLAPQSDVIPWAVSLYKVADVKQTAQSVFCLGSLIGTRIILTAATCLKSAQQHMLYARIPGSPEPARNYTVRHRKFHPEYNSGSHVFDFGLLVLEEEVKWGSKKGQGACLDFQKPAGDCMTLGFDSNDEITSTLLKVTSGSCSNFGGKTTSEIACGTNADDQCIATPGGPVLCESKKGNAVVVGVIRSECNKDQIQIGNIAESSKWLLNEMKAMKVPKDVFIQK</sequence>
<evidence type="ECO:0000259" key="2">
    <source>
        <dbReference type="PROSITE" id="PS50240"/>
    </source>
</evidence>
<dbReference type="PANTHER" id="PTHR24260:SF136">
    <property type="entry name" value="GH08193P-RELATED"/>
    <property type="match status" value="1"/>
</dbReference>
<feature type="signal peptide" evidence="1">
    <location>
        <begin position="1"/>
        <end position="18"/>
    </location>
</feature>
<feature type="domain" description="Peptidase S1" evidence="2">
    <location>
        <begin position="104"/>
        <end position="324"/>
    </location>
</feature>
<dbReference type="GO" id="GO:0006508">
    <property type="term" value="P:proteolysis"/>
    <property type="evidence" value="ECO:0007669"/>
    <property type="project" value="InterPro"/>
</dbReference>
<reference evidence="4" key="1">
    <citation type="submission" date="2025-08" db="UniProtKB">
        <authorList>
            <consortium name="RefSeq"/>
        </authorList>
    </citation>
    <scope>IDENTIFICATION</scope>
    <source>
        <tissue evidence="4">Whole body</tissue>
    </source>
</reference>
<dbReference type="Proteomes" id="UP001652626">
    <property type="component" value="Chromosome 25"/>
</dbReference>
<name>A0A8B8IDX0_VANTA</name>
<dbReference type="GO" id="GO:0004252">
    <property type="term" value="F:serine-type endopeptidase activity"/>
    <property type="evidence" value="ECO:0007669"/>
    <property type="project" value="InterPro"/>
</dbReference>
<dbReference type="RefSeq" id="XP_026494482.2">
    <property type="nucleotide sequence ID" value="XM_026638697.2"/>
</dbReference>
<keyword evidence="3" id="KW-1185">Reference proteome</keyword>
<feature type="chain" id="PRO_5046017898" evidence="1">
    <location>
        <begin position="19"/>
        <end position="336"/>
    </location>
</feature>
<evidence type="ECO:0000313" key="4">
    <source>
        <dbReference type="RefSeq" id="XP_026494482.2"/>
    </source>
</evidence>
<proteinExistence type="predicted"/>
<dbReference type="Gene3D" id="2.40.10.10">
    <property type="entry name" value="Trypsin-like serine proteases"/>
    <property type="match status" value="1"/>
</dbReference>
<organism evidence="3 4">
    <name type="scientific">Vanessa tameamea</name>
    <name type="common">Kamehameha butterfly</name>
    <dbReference type="NCBI Taxonomy" id="334116"/>
    <lineage>
        <taxon>Eukaryota</taxon>
        <taxon>Metazoa</taxon>
        <taxon>Ecdysozoa</taxon>
        <taxon>Arthropoda</taxon>
        <taxon>Hexapoda</taxon>
        <taxon>Insecta</taxon>
        <taxon>Pterygota</taxon>
        <taxon>Neoptera</taxon>
        <taxon>Endopterygota</taxon>
        <taxon>Lepidoptera</taxon>
        <taxon>Glossata</taxon>
        <taxon>Ditrysia</taxon>
        <taxon>Papilionoidea</taxon>
        <taxon>Nymphalidae</taxon>
        <taxon>Nymphalinae</taxon>
        <taxon>Vanessa</taxon>
    </lineage>
</organism>
<dbReference type="Pfam" id="PF00089">
    <property type="entry name" value="Trypsin"/>
    <property type="match status" value="1"/>
</dbReference>
<dbReference type="GeneID" id="113399550"/>
<dbReference type="SMART" id="SM00020">
    <property type="entry name" value="Tryp_SPc"/>
    <property type="match status" value="1"/>
</dbReference>
<dbReference type="OMA" id="VIRSECN"/>